<evidence type="ECO:0000256" key="1">
    <source>
        <dbReference type="ARBA" id="ARBA00009981"/>
    </source>
</evidence>
<comment type="function">
    <text evidence="2">Antitoxin component of a type II toxin-antitoxin (TA) system.</text>
</comment>
<dbReference type="InterPro" id="IPR051405">
    <property type="entry name" value="phD/YefM_antitoxin"/>
</dbReference>
<dbReference type="AlphaFoldDB" id="A0A3A5MBW4"/>
<dbReference type="RefSeq" id="WP_119975200.1">
    <property type="nucleotide sequence ID" value="NZ_JBHSQA010000014.1"/>
</dbReference>
<dbReference type="NCBIfam" id="TIGR01552">
    <property type="entry name" value="phd_fam"/>
    <property type="match status" value="1"/>
</dbReference>
<dbReference type="PANTHER" id="PTHR33713">
    <property type="entry name" value="ANTITOXIN YAFN-RELATED"/>
    <property type="match status" value="1"/>
</dbReference>
<dbReference type="Gene3D" id="3.40.1620.10">
    <property type="entry name" value="YefM-like domain"/>
    <property type="match status" value="1"/>
</dbReference>
<dbReference type="OrthoDB" id="4869854at2"/>
<dbReference type="InterPro" id="IPR036165">
    <property type="entry name" value="YefM-like_sf"/>
</dbReference>
<accession>A0A3A5MBW4</accession>
<comment type="similarity">
    <text evidence="1 2">Belongs to the phD/YefM antitoxin family.</text>
</comment>
<gene>
    <name evidence="3" type="ORF">D6T64_13450</name>
</gene>
<dbReference type="PANTHER" id="PTHR33713:SF10">
    <property type="entry name" value="ANTITOXIN YAFN"/>
    <property type="match status" value="1"/>
</dbReference>
<name>A0A3A5MBW4_9MICO</name>
<reference evidence="3 4" key="1">
    <citation type="submission" date="2018-09" db="EMBL/GenBank/DDBJ databases">
        <title>Novel species of Cryobacterium.</title>
        <authorList>
            <person name="Liu Q."/>
            <person name="Xin Y.-H."/>
        </authorList>
    </citation>
    <scope>NUCLEOTIDE SEQUENCE [LARGE SCALE GENOMIC DNA]</scope>
    <source>
        <strain evidence="3 4">Hh39</strain>
    </source>
</reference>
<dbReference type="EMBL" id="QZVS01000088">
    <property type="protein sequence ID" value="RJT87610.1"/>
    <property type="molecule type" value="Genomic_DNA"/>
</dbReference>
<dbReference type="SUPFAM" id="SSF143120">
    <property type="entry name" value="YefM-like"/>
    <property type="match status" value="1"/>
</dbReference>
<dbReference type="Proteomes" id="UP000272015">
    <property type="component" value="Unassembled WGS sequence"/>
</dbReference>
<dbReference type="InterPro" id="IPR006442">
    <property type="entry name" value="Antitoxin_Phd/YefM"/>
</dbReference>
<evidence type="ECO:0000313" key="4">
    <source>
        <dbReference type="Proteomes" id="UP000272015"/>
    </source>
</evidence>
<evidence type="ECO:0000313" key="3">
    <source>
        <dbReference type="EMBL" id="RJT87610.1"/>
    </source>
</evidence>
<sequence length="91" mass="10345">MSSTVPVSVSDARDQLASIIDRARNEHEPVFLSRRGRRVAAVIDVDDLERLIELAEDMADIRAAEESREEMRRTKSEPIPWEQVKTDLGLV</sequence>
<dbReference type="Pfam" id="PF02604">
    <property type="entry name" value="PhdYeFM_antitox"/>
    <property type="match status" value="1"/>
</dbReference>
<comment type="caution">
    <text evidence="3">The sequence shown here is derived from an EMBL/GenBank/DDBJ whole genome shotgun (WGS) entry which is preliminary data.</text>
</comment>
<keyword evidence="4" id="KW-1185">Reference proteome</keyword>
<proteinExistence type="inferred from homology"/>
<protein>
    <recommendedName>
        <fullName evidence="2">Antitoxin</fullName>
    </recommendedName>
</protein>
<evidence type="ECO:0000256" key="2">
    <source>
        <dbReference type="RuleBase" id="RU362080"/>
    </source>
</evidence>
<organism evidence="3 4">
    <name type="scientific">Cryobacterium melibiosiphilum</name>
    <dbReference type="NCBI Taxonomy" id="995039"/>
    <lineage>
        <taxon>Bacteria</taxon>
        <taxon>Bacillati</taxon>
        <taxon>Actinomycetota</taxon>
        <taxon>Actinomycetes</taxon>
        <taxon>Micrococcales</taxon>
        <taxon>Microbacteriaceae</taxon>
        <taxon>Cryobacterium</taxon>
    </lineage>
</organism>